<dbReference type="AlphaFoldDB" id="A0A1M6RU66"/>
<name>A0A1M6RU66_9FIRM</name>
<dbReference type="PROSITE" id="PS51257">
    <property type="entry name" value="PROKAR_LIPOPROTEIN"/>
    <property type="match status" value="1"/>
</dbReference>
<dbReference type="EMBL" id="FRAC01000011">
    <property type="protein sequence ID" value="SHK35969.1"/>
    <property type="molecule type" value="Genomic_DNA"/>
</dbReference>
<feature type="signal peptide" evidence="1">
    <location>
        <begin position="1"/>
        <end position="20"/>
    </location>
</feature>
<dbReference type="Proteomes" id="UP000184386">
    <property type="component" value="Unassembled WGS sequence"/>
</dbReference>
<feature type="chain" id="PRO_5039112932" description="Lipoprotein" evidence="1">
    <location>
        <begin position="21"/>
        <end position="168"/>
    </location>
</feature>
<protein>
    <recommendedName>
        <fullName evidence="4">Lipoprotein</fullName>
    </recommendedName>
</protein>
<accession>A0A1M6RU66</accession>
<evidence type="ECO:0000313" key="3">
    <source>
        <dbReference type="Proteomes" id="UP000184386"/>
    </source>
</evidence>
<gene>
    <name evidence="2" type="ORF">SAMN02745136_02293</name>
</gene>
<organism evidence="2 3">
    <name type="scientific">Anaerocolumna jejuensis DSM 15929</name>
    <dbReference type="NCBI Taxonomy" id="1121322"/>
    <lineage>
        <taxon>Bacteria</taxon>
        <taxon>Bacillati</taxon>
        <taxon>Bacillota</taxon>
        <taxon>Clostridia</taxon>
        <taxon>Lachnospirales</taxon>
        <taxon>Lachnospiraceae</taxon>
        <taxon>Anaerocolumna</taxon>
    </lineage>
</organism>
<dbReference type="STRING" id="1121322.SAMN02745136_02293"/>
<keyword evidence="1" id="KW-0732">Signal</keyword>
<sequence>MKKLVSVVMATLLFAALLTACDSKEKGTAIENLPADNNEIYGSGSMPEESTVYINDLLYRKYEQGVSLEENSALVIENPMIEKEENEQVSIYVMNHKNGEVTKLMDYEGGTIQFRADSDGVYSFFAVAEDGKGESHIEDITAQAGTEIEYQREESGMREVRLCMENRS</sequence>
<dbReference type="RefSeq" id="WP_139241162.1">
    <property type="nucleotide sequence ID" value="NZ_FRAC01000011.1"/>
</dbReference>
<evidence type="ECO:0000313" key="2">
    <source>
        <dbReference type="EMBL" id="SHK35969.1"/>
    </source>
</evidence>
<proteinExistence type="predicted"/>
<evidence type="ECO:0000256" key="1">
    <source>
        <dbReference type="SAM" id="SignalP"/>
    </source>
</evidence>
<evidence type="ECO:0008006" key="4">
    <source>
        <dbReference type="Google" id="ProtNLM"/>
    </source>
</evidence>
<reference evidence="2 3" key="1">
    <citation type="submission" date="2016-11" db="EMBL/GenBank/DDBJ databases">
        <authorList>
            <person name="Jaros S."/>
            <person name="Januszkiewicz K."/>
            <person name="Wedrychowicz H."/>
        </authorList>
    </citation>
    <scope>NUCLEOTIDE SEQUENCE [LARGE SCALE GENOMIC DNA]</scope>
    <source>
        <strain evidence="2 3">DSM 15929</strain>
    </source>
</reference>
<keyword evidence="3" id="KW-1185">Reference proteome</keyword>